<keyword evidence="2" id="KW-1185">Reference proteome</keyword>
<protein>
    <recommendedName>
        <fullName evidence="3">Ribosomal protein S3</fullName>
    </recommendedName>
</protein>
<name>A0ABQ9GF32_9NEOP</name>
<evidence type="ECO:0008006" key="3">
    <source>
        <dbReference type="Google" id="ProtNLM"/>
    </source>
</evidence>
<dbReference type="Proteomes" id="UP001159363">
    <property type="component" value="Chromosome 11"/>
</dbReference>
<evidence type="ECO:0000313" key="1">
    <source>
        <dbReference type="EMBL" id="KAJ8870827.1"/>
    </source>
</evidence>
<gene>
    <name evidence="1" type="ORF">PR048_027126</name>
</gene>
<accession>A0ABQ9GF32</accession>
<comment type="caution">
    <text evidence="1">The sequence shown here is derived from an EMBL/GenBank/DDBJ whole genome shotgun (WGS) entry which is preliminary data.</text>
</comment>
<organism evidence="1 2">
    <name type="scientific">Dryococelus australis</name>
    <dbReference type="NCBI Taxonomy" id="614101"/>
    <lineage>
        <taxon>Eukaryota</taxon>
        <taxon>Metazoa</taxon>
        <taxon>Ecdysozoa</taxon>
        <taxon>Arthropoda</taxon>
        <taxon>Hexapoda</taxon>
        <taxon>Insecta</taxon>
        <taxon>Pterygota</taxon>
        <taxon>Neoptera</taxon>
        <taxon>Polyneoptera</taxon>
        <taxon>Phasmatodea</taxon>
        <taxon>Verophasmatodea</taxon>
        <taxon>Anareolatae</taxon>
        <taxon>Phasmatidae</taxon>
        <taxon>Eurycanthinae</taxon>
        <taxon>Dryococelus</taxon>
    </lineage>
</organism>
<evidence type="ECO:0000313" key="2">
    <source>
        <dbReference type="Proteomes" id="UP001159363"/>
    </source>
</evidence>
<dbReference type="EMBL" id="JARBHB010000012">
    <property type="protein sequence ID" value="KAJ8870827.1"/>
    <property type="molecule type" value="Genomic_DNA"/>
</dbReference>
<proteinExistence type="predicted"/>
<sequence>MNFGIFNEGPDRASLSREDKNLTDVRGSVGKSRLANPVRDIETNRLPPRQTRFDSRRGRFRTMPLGQRVFSGISRFPLPFHSGTAPYSPHFTHIGSQDLACKGNIPRTALPYKLKESEDKSTVEMISGWEHSTTLNRGLNAITIHTGRRVSGERAADKRERILSRGEVRRFRVERLCISAELAPISSAGARRENTSGWRTTQDVGRGLLGWGWRSPL</sequence>
<reference evidence="1 2" key="1">
    <citation type="submission" date="2023-02" db="EMBL/GenBank/DDBJ databases">
        <title>LHISI_Scaffold_Assembly.</title>
        <authorList>
            <person name="Stuart O.P."/>
            <person name="Cleave R."/>
            <person name="Magrath M.J.L."/>
            <person name="Mikheyev A.S."/>
        </authorList>
    </citation>
    <scope>NUCLEOTIDE SEQUENCE [LARGE SCALE GENOMIC DNA]</scope>
    <source>
        <strain evidence="1">Daus_M_001</strain>
        <tissue evidence="1">Leg muscle</tissue>
    </source>
</reference>